<organism evidence="3 4">
    <name type="scientific">Jiella endophytica</name>
    <dbReference type="NCBI Taxonomy" id="2558362"/>
    <lineage>
        <taxon>Bacteria</taxon>
        <taxon>Pseudomonadati</taxon>
        <taxon>Pseudomonadota</taxon>
        <taxon>Alphaproteobacteria</taxon>
        <taxon>Hyphomicrobiales</taxon>
        <taxon>Aurantimonadaceae</taxon>
        <taxon>Jiella</taxon>
    </lineage>
</organism>
<dbReference type="Gene3D" id="3.40.1480.10">
    <property type="entry name" value="MOFRL domain"/>
    <property type="match status" value="1"/>
</dbReference>
<sequence>MRPALRDAFAVAVAAADPAEAVRAALAEHRGKTNAASRIFVAALGKAASAMAEVAISELGRPISGGVVVTTDAGARPVAGCRTIIGGHPLPNAGSVEGGEALLALASEAGEGDLLLALISGGGSALGVAPREGLSLDDKTAVTDFLLRSGADITEMNAVRRALSRLKGGGLADAAAPASVLSLIVSDVPGDDPATIASGPTARAEKGTVARPEARDVLERHRLTDKVPSAIMAAIEGADARPPLGDVVNQVVASNARSVEAVANHLAGAGFRVVTRPGWLDGDVGEAAEELFALCHEQADGKGPVAVISGGETTVKVVGDGLGGRNQEFALRFALAEADRPLGRSWAFLSGGTDGRDGPTDAAGGIVDGGTLNRMRAAGADPTDHLARNDAYRALAAAGDLLLTGATGTNVADVQIALML</sequence>
<feature type="domain" description="MOFRL-associated" evidence="2">
    <location>
        <begin position="5"/>
        <end position="235"/>
    </location>
</feature>
<dbReference type="InterPro" id="IPR038614">
    <property type="entry name" value="GK_N_sf"/>
</dbReference>
<dbReference type="SUPFAM" id="SSF82544">
    <property type="entry name" value="GckA/TtuD-like"/>
    <property type="match status" value="1"/>
</dbReference>
<evidence type="ECO:0000313" key="4">
    <source>
        <dbReference type="Proteomes" id="UP000298179"/>
    </source>
</evidence>
<feature type="domain" description="MOFRL" evidence="1">
    <location>
        <begin position="306"/>
        <end position="413"/>
    </location>
</feature>
<dbReference type="EMBL" id="SOZD01000001">
    <property type="protein sequence ID" value="TFF27862.1"/>
    <property type="molecule type" value="Genomic_DNA"/>
</dbReference>
<dbReference type="InterPro" id="IPR007835">
    <property type="entry name" value="MOFRL"/>
</dbReference>
<comment type="caution">
    <text evidence="3">The sequence shown here is derived from an EMBL/GenBank/DDBJ whole genome shotgun (WGS) entry which is preliminary data.</text>
</comment>
<dbReference type="Pfam" id="PF13660">
    <property type="entry name" value="DUF4147"/>
    <property type="match status" value="1"/>
</dbReference>
<reference evidence="3 4" key="1">
    <citation type="submission" date="2019-03" db="EMBL/GenBank/DDBJ databases">
        <title>Jiella endophytica sp. nov., a novel endophytic bacterium isolated from root of Ficus microcarpa Linn. f.</title>
        <authorList>
            <person name="Tuo L."/>
        </authorList>
    </citation>
    <scope>NUCLEOTIDE SEQUENCE [LARGE SCALE GENOMIC DNA]</scope>
    <source>
        <strain evidence="3 4">CBS5Q-3</strain>
    </source>
</reference>
<evidence type="ECO:0000259" key="1">
    <source>
        <dbReference type="Pfam" id="PF05161"/>
    </source>
</evidence>
<accession>A0A4Y8RVW1</accession>
<dbReference type="GO" id="GO:0008887">
    <property type="term" value="F:glycerate kinase activity"/>
    <property type="evidence" value="ECO:0007669"/>
    <property type="project" value="InterPro"/>
</dbReference>
<dbReference type="Gene3D" id="3.40.50.10180">
    <property type="entry name" value="Glycerate kinase, MOFRL-like N-terminal domain"/>
    <property type="match status" value="1"/>
</dbReference>
<dbReference type="InterPro" id="IPR039760">
    <property type="entry name" value="MOFRL_protein"/>
</dbReference>
<proteinExistence type="predicted"/>
<gene>
    <name evidence="3" type="ORF">E3C22_01880</name>
</gene>
<evidence type="ECO:0000259" key="2">
    <source>
        <dbReference type="Pfam" id="PF13660"/>
    </source>
</evidence>
<name>A0A4Y8RVW1_9HYPH</name>
<dbReference type="Pfam" id="PF05161">
    <property type="entry name" value="MOFRL"/>
    <property type="match status" value="1"/>
</dbReference>
<dbReference type="Proteomes" id="UP000298179">
    <property type="component" value="Unassembled WGS sequence"/>
</dbReference>
<dbReference type="InterPro" id="IPR025286">
    <property type="entry name" value="MOFRL_assoc_dom"/>
</dbReference>
<dbReference type="AlphaFoldDB" id="A0A4Y8RVW1"/>
<dbReference type="InterPro" id="IPR037035">
    <property type="entry name" value="GK-like_C_sf"/>
</dbReference>
<protein>
    <submittedName>
        <fullName evidence="3">DUF4147 domain-containing protein</fullName>
    </submittedName>
</protein>
<dbReference type="GO" id="GO:0005737">
    <property type="term" value="C:cytoplasm"/>
    <property type="evidence" value="ECO:0007669"/>
    <property type="project" value="TreeGrafter"/>
</dbReference>
<dbReference type="PANTHER" id="PTHR12227">
    <property type="entry name" value="GLYCERATE KINASE"/>
    <property type="match status" value="1"/>
</dbReference>
<dbReference type="PANTHER" id="PTHR12227:SF0">
    <property type="entry name" value="GLYCERATE KINASE"/>
    <property type="match status" value="1"/>
</dbReference>
<dbReference type="OrthoDB" id="9766552at2"/>
<evidence type="ECO:0000313" key="3">
    <source>
        <dbReference type="EMBL" id="TFF27862.1"/>
    </source>
</evidence>
<keyword evidence="4" id="KW-1185">Reference proteome</keyword>